<accession>A0A1B6MVJ2</accession>
<protein>
    <submittedName>
        <fullName evidence="2">Uncharacterized protein</fullName>
    </submittedName>
</protein>
<organism evidence="2">
    <name type="scientific">Graphocephala atropunctata</name>
    <dbReference type="NCBI Taxonomy" id="36148"/>
    <lineage>
        <taxon>Eukaryota</taxon>
        <taxon>Metazoa</taxon>
        <taxon>Ecdysozoa</taxon>
        <taxon>Arthropoda</taxon>
        <taxon>Hexapoda</taxon>
        <taxon>Insecta</taxon>
        <taxon>Pterygota</taxon>
        <taxon>Neoptera</taxon>
        <taxon>Paraneoptera</taxon>
        <taxon>Hemiptera</taxon>
        <taxon>Auchenorrhyncha</taxon>
        <taxon>Membracoidea</taxon>
        <taxon>Cicadellidae</taxon>
        <taxon>Cicadellinae</taxon>
        <taxon>Cicadellini</taxon>
        <taxon>Graphocephala</taxon>
    </lineage>
</organism>
<dbReference type="AlphaFoldDB" id="A0A1B6MVJ2"/>
<evidence type="ECO:0000313" key="2">
    <source>
        <dbReference type="EMBL" id="JAT39902.1"/>
    </source>
</evidence>
<evidence type="ECO:0000256" key="1">
    <source>
        <dbReference type="SAM" id="MobiDB-lite"/>
    </source>
</evidence>
<feature type="region of interest" description="Disordered" evidence="1">
    <location>
        <begin position="1"/>
        <end position="53"/>
    </location>
</feature>
<dbReference type="EMBL" id="GEBQ01000075">
    <property type="protein sequence ID" value="JAT39902.1"/>
    <property type="molecule type" value="Transcribed_RNA"/>
</dbReference>
<proteinExistence type="predicted"/>
<feature type="compositionally biased region" description="Basic and acidic residues" evidence="1">
    <location>
        <begin position="16"/>
        <end position="32"/>
    </location>
</feature>
<gene>
    <name evidence="2" type="ORF">g.6301</name>
</gene>
<name>A0A1B6MVJ2_9HEMI</name>
<sequence length="101" mass="11454">MERKKVDEEVDEENAADDHEELKEADSKEGEAYNKTTDDEEAAEESLAVANEEESGTNVFLLINDISDWPGWHTRLKIKACIAFVVDSSLRVQVPVRYLNL</sequence>
<reference evidence="2" key="1">
    <citation type="submission" date="2015-11" db="EMBL/GenBank/DDBJ databases">
        <title>De novo transcriptome assembly of four potential Pierce s Disease insect vectors from Arizona vineyards.</title>
        <authorList>
            <person name="Tassone E.E."/>
        </authorList>
    </citation>
    <scope>NUCLEOTIDE SEQUENCE</scope>
</reference>